<name>A0AAX4I1A2_9PEZI</name>
<dbReference type="RefSeq" id="XP_062774205.1">
    <property type="nucleotide sequence ID" value="XM_062918154.1"/>
</dbReference>
<sequence>MAHLWRGVLSQFPPIHHQRQQRVMMLAGDEPTEDMSRTKAIGFRTLCRAKLADGFASLCRGLVADISRQLLTLVIFHEATVT</sequence>
<protein>
    <submittedName>
        <fullName evidence="1">Uncharacterized protein</fullName>
    </submittedName>
</protein>
<dbReference type="Proteomes" id="UP001322277">
    <property type="component" value="Chromosome 1"/>
</dbReference>
<evidence type="ECO:0000313" key="1">
    <source>
        <dbReference type="EMBL" id="WQF76981.1"/>
    </source>
</evidence>
<dbReference type="KEGG" id="cdet:87938498"/>
<gene>
    <name evidence="1" type="ORF">CDEST_01995</name>
</gene>
<keyword evidence="2" id="KW-1185">Reference proteome</keyword>
<dbReference type="AlphaFoldDB" id="A0AAX4I1A2"/>
<accession>A0AAX4I1A2</accession>
<dbReference type="GeneID" id="87938498"/>
<dbReference type="EMBL" id="CP137305">
    <property type="protein sequence ID" value="WQF76981.1"/>
    <property type="molecule type" value="Genomic_DNA"/>
</dbReference>
<proteinExistence type="predicted"/>
<reference evidence="2" key="1">
    <citation type="journal article" date="2023" name="bioRxiv">
        <title>Complete genome of the Medicago anthracnose fungus, Colletotrichum destructivum, reveals a mini-chromosome-like region within a core chromosome.</title>
        <authorList>
            <person name="Lapalu N."/>
            <person name="Simon A."/>
            <person name="Lu A."/>
            <person name="Plaumann P.-L."/>
            <person name="Amselem J."/>
            <person name="Pigne S."/>
            <person name="Auger A."/>
            <person name="Koch C."/>
            <person name="Dallery J.-F."/>
            <person name="O'Connell R.J."/>
        </authorList>
    </citation>
    <scope>NUCLEOTIDE SEQUENCE [LARGE SCALE GENOMIC DNA]</scope>
    <source>
        <strain evidence="2">CBS 520.97</strain>
    </source>
</reference>
<evidence type="ECO:0000313" key="2">
    <source>
        <dbReference type="Proteomes" id="UP001322277"/>
    </source>
</evidence>
<organism evidence="1 2">
    <name type="scientific">Colletotrichum destructivum</name>
    <dbReference type="NCBI Taxonomy" id="34406"/>
    <lineage>
        <taxon>Eukaryota</taxon>
        <taxon>Fungi</taxon>
        <taxon>Dikarya</taxon>
        <taxon>Ascomycota</taxon>
        <taxon>Pezizomycotina</taxon>
        <taxon>Sordariomycetes</taxon>
        <taxon>Hypocreomycetidae</taxon>
        <taxon>Glomerellales</taxon>
        <taxon>Glomerellaceae</taxon>
        <taxon>Colletotrichum</taxon>
        <taxon>Colletotrichum destructivum species complex</taxon>
    </lineage>
</organism>